<reference evidence="2 3" key="1">
    <citation type="journal article" date="2015" name="Genome Announc.">
        <title>Expanding the biotechnology potential of lactobacilli through comparative genomics of 213 strains and associated genera.</title>
        <authorList>
            <person name="Sun Z."/>
            <person name="Harris H.M."/>
            <person name="McCann A."/>
            <person name="Guo C."/>
            <person name="Argimon S."/>
            <person name="Zhang W."/>
            <person name="Yang X."/>
            <person name="Jeffery I.B."/>
            <person name="Cooney J.C."/>
            <person name="Kagawa T.F."/>
            <person name="Liu W."/>
            <person name="Song Y."/>
            <person name="Salvetti E."/>
            <person name="Wrobel A."/>
            <person name="Rasinkangas P."/>
            <person name="Parkhill J."/>
            <person name="Rea M.C."/>
            <person name="O'Sullivan O."/>
            <person name="Ritari J."/>
            <person name="Douillard F.P."/>
            <person name="Paul Ross R."/>
            <person name="Yang R."/>
            <person name="Briner A.E."/>
            <person name="Felis G.E."/>
            <person name="de Vos W.M."/>
            <person name="Barrangou R."/>
            <person name="Klaenhammer T.R."/>
            <person name="Caufield P.W."/>
            <person name="Cui Y."/>
            <person name="Zhang H."/>
            <person name="O'Toole P.W."/>
        </authorList>
    </citation>
    <scope>NUCLEOTIDE SEQUENCE [LARGE SCALE GENOMIC DNA]</scope>
    <source>
        <strain evidence="2 3">DSM 19674</strain>
    </source>
</reference>
<dbReference type="Pfam" id="PF13443">
    <property type="entry name" value="HTH_26"/>
    <property type="match status" value="1"/>
</dbReference>
<dbReference type="InterPro" id="IPR010982">
    <property type="entry name" value="Lambda_DNA-bd_dom_sf"/>
</dbReference>
<name>A0A0R1KQY2_9LACO</name>
<keyword evidence="3" id="KW-1185">Reference proteome</keyword>
<dbReference type="CDD" id="cd00093">
    <property type="entry name" value="HTH_XRE"/>
    <property type="match status" value="1"/>
</dbReference>
<dbReference type="PROSITE" id="PS50943">
    <property type="entry name" value="HTH_CROC1"/>
    <property type="match status" value="1"/>
</dbReference>
<dbReference type="GO" id="GO:0003677">
    <property type="term" value="F:DNA binding"/>
    <property type="evidence" value="ECO:0007669"/>
    <property type="project" value="InterPro"/>
</dbReference>
<comment type="caution">
    <text evidence="2">The sequence shown here is derived from an EMBL/GenBank/DDBJ whole genome shotgun (WGS) entry which is preliminary data.</text>
</comment>
<evidence type="ECO:0000259" key="1">
    <source>
        <dbReference type="PROSITE" id="PS50943"/>
    </source>
</evidence>
<proteinExistence type="predicted"/>
<dbReference type="SMART" id="SM00530">
    <property type="entry name" value="HTH_XRE"/>
    <property type="match status" value="1"/>
</dbReference>
<accession>A0A0R1KQY2</accession>
<gene>
    <name evidence="2" type="ORF">FC78_GL002548</name>
</gene>
<feature type="domain" description="HTH cro/C1-type" evidence="1">
    <location>
        <begin position="12"/>
        <end position="67"/>
    </location>
</feature>
<dbReference type="PATRIC" id="fig|1423788.3.peg.2619"/>
<sequence length="265" mass="31366">MKNDKFILINNLANILKKRDISIRKLSIETNISRQTIKRIVENKYSRPGTYVAMALANALDINFNEIFKLELNPEFLFTEDNLKRINVLNNNSKIEFNYDIYGYVNNLNSDNIRYAGEKLNIYSNYFNQRRISFRGNLVIVPEENTLYIRDFDLFAKNQSVLREEIISSYIKILNTLYLTAEHILKVKKIKLRLGIYDINLNSMNVNTSPEKFDSQIYSYQKNNFEIQTLSTYYKAAYSYGFRLSKGTPKYRYNFDDVYLQKNIN</sequence>
<dbReference type="AlphaFoldDB" id="A0A0R1KQY2"/>
<dbReference type="EMBL" id="AZDY01000038">
    <property type="protein sequence ID" value="KRK82538.1"/>
    <property type="molecule type" value="Genomic_DNA"/>
</dbReference>
<organism evidence="2 3">
    <name type="scientific">Companilactobacillus bobalius DSM 19674</name>
    <dbReference type="NCBI Taxonomy" id="1423788"/>
    <lineage>
        <taxon>Bacteria</taxon>
        <taxon>Bacillati</taxon>
        <taxon>Bacillota</taxon>
        <taxon>Bacilli</taxon>
        <taxon>Lactobacillales</taxon>
        <taxon>Lactobacillaceae</taxon>
        <taxon>Companilactobacillus</taxon>
        <taxon>Companilactobacillus bobalius</taxon>
    </lineage>
</organism>
<evidence type="ECO:0000313" key="3">
    <source>
        <dbReference type="Proteomes" id="UP000051515"/>
    </source>
</evidence>
<dbReference type="STRING" id="1423788.FC78_GL002548"/>
<dbReference type="RefSeq" id="WP_056953652.1">
    <property type="nucleotide sequence ID" value="NZ_AZDY01000038.1"/>
</dbReference>
<dbReference type="Gene3D" id="1.10.260.40">
    <property type="entry name" value="lambda repressor-like DNA-binding domains"/>
    <property type="match status" value="1"/>
</dbReference>
<dbReference type="InterPro" id="IPR001387">
    <property type="entry name" value="Cro/C1-type_HTH"/>
</dbReference>
<dbReference type="SUPFAM" id="SSF47413">
    <property type="entry name" value="lambda repressor-like DNA-binding domains"/>
    <property type="match status" value="1"/>
</dbReference>
<dbReference type="Proteomes" id="UP000051515">
    <property type="component" value="Unassembled WGS sequence"/>
</dbReference>
<protein>
    <recommendedName>
        <fullName evidence="1">HTH cro/C1-type domain-containing protein</fullName>
    </recommendedName>
</protein>
<evidence type="ECO:0000313" key="2">
    <source>
        <dbReference type="EMBL" id="KRK82538.1"/>
    </source>
</evidence>